<proteinExistence type="predicted"/>
<name>A0A1B0XVI3_9CAUD</name>
<organism evidence="1 2">
    <name type="scientific">Campylobacter phage PC5</name>
    <dbReference type="NCBI Taxonomy" id="1541690"/>
    <lineage>
        <taxon>Viruses</taxon>
        <taxon>Duplodnaviria</taxon>
        <taxon>Heunggongvirae</taxon>
        <taxon>Uroviricota</taxon>
        <taxon>Caudoviricetes</taxon>
        <taxon>Connertonviridae</taxon>
        <taxon>Fletchervirus</taxon>
        <taxon>Fletchervirus PC5</taxon>
    </lineage>
</organism>
<keyword evidence="2" id="KW-1185">Reference proteome</keyword>
<sequence>MKLIISLLILASVVFSIEVCSFKEPLKRGFFSIDDSIVFLCIDKKLFVRNFPGETDYSYSVTQVFEEGMKPQACSCQAEE</sequence>
<dbReference type="EMBL" id="KX229736">
    <property type="protein sequence ID" value="ANH51154.1"/>
    <property type="molecule type" value="Genomic_DNA"/>
</dbReference>
<reference evidence="1 2" key="1">
    <citation type="submission" date="2016-05" db="EMBL/GenBank/DDBJ databases">
        <title>Campylobacter bacteriophages isolated in Slovenia.</title>
        <authorList>
            <person name="Janez N."/>
            <person name="Peterka M."/>
            <person name="Accetto T."/>
        </authorList>
    </citation>
    <scope>NUCLEOTIDE SEQUENCE [LARGE SCALE GENOMIC DNA]</scope>
</reference>
<dbReference type="Proteomes" id="UP000221511">
    <property type="component" value="Segment"/>
</dbReference>
<evidence type="ECO:0000313" key="2">
    <source>
        <dbReference type="Proteomes" id="UP000221511"/>
    </source>
</evidence>
<protein>
    <submittedName>
        <fullName evidence="1">Uncharacterized protein</fullName>
    </submittedName>
</protein>
<gene>
    <name evidence="1" type="ORF">PC5_00032</name>
</gene>
<accession>A0A1B0XVI3</accession>
<evidence type="ECO:0000313" key="1">
    <source>
        <dbReference type="EMBL" id="ANH51154.1"/>
    </source>
</evidence>